<dbReference type="SUPFAM" id="SSF57850">
    <property type="entry name" value="RING/U-box"/>
    <property type="match status" value="1"/>
</dbReference>
<dbReference type="InterPro" id="IPR051834">
    <property type="entry name" value="RING_finger_E3_ligase"/>
</dbReference>
<dbReference type="InterPro" id="IPR013083">
    <property type="entry name" value="Znf_RING/FYVE/PHD"/>
</dbReference>
<dbReference type="PROSITE" id="PS50089">
    <property type="entry name" value="ZF_RING_2"/>
    <property type="match status" value="1"/>
</dbReference>
<dbReference type="SMART" id="SM00184">
    <property type="entry name" value="RING"/>
    <property type="match status" value="1"/>
</dbReference>
<proteinExistence type="predicted"/>
<accession>A0AAV5DTF1</accession>
<evidence type="ECO:0000256" key="3">
    <source>
        <dbReference type="ARBA" id="ARBA00022833"/>
    </source>
</evidence>
<dbReference type="PANTHER" id="PTHR45931">
    <property type="entry name" value="SI:CH211-59O9.10"/>
    <property type="match status" value="1"/>
</dbReference>
<dbReference type="AlphaFoldDB" id="A0AAV5DTF1"/>
<organism evidence="6 7">
    <name type="scientific">Eleusine coracana subsp. coracana</name>
    <dbReference type="NCBI Taxonomy" id="191504"/>
    <lineage>
        <taxon>Eukaryota</taxon>
        <taxon>Viridiplantae</taxon>
        <taxon>Streptophyta</taxon>
        <taxon>Embryophyta</taxon>
        <taxon>Tracheophyta</taxon>
        <taxon>Spermatophyta</taxon>
        <taxon>Magnoliopsida</taxon>
        <taxon>Liliopsida</taxon>
        <taxon>Poales</taxon>
        <taxon>Poaceae</taxon>
        <taxon>PACMAD clade</taxon>
        <taxon>Chloridoideae</taxon>
        <taxon>Cynodonteae</taxon>
        <taxon>Eleusininae</taxon>
        <taxon>Eleusine</taxon>
    </lineage>
</organism>
<keyword evidence="3" id="KW-0862">Zinc</keyword>
<evidence type="ECO:0000313" key="7">
    <source>
        <dbReference type="Proteomes" id="UP001054889"/>
    </source>
</evidence>
<comment type="caution">
    <text evidence="6">The sequence shown here is derived from an EMBL/GenBank/DDBJ whole genome shotgun (WGS) entry which is preliminary data.</text>
</comment>
<protein>
    <recommendedName>
        <fullName evidence="5">RING-type domain-containing protein</fullName>
    </recommendedName>
</protein>
<name>A0AAV5DTF1_ELECO</name>
<dbReference type="GO" id="GO:0006511">
    <property type="term" value="P:ubiquitin-dependent protein catabolic process"/>
    <property type="evidence" value="ECO:0007669"/>
    <property type="project" value="TreeGrafter"/>
</dbReference>
<evidence type="ECO:0000256" key="2">
    <source>
        <dbReference type="ARBA" id="ARBA00022771"/>
    </source>
</evidence>
<feature type="domain" description="RING-type" evidence="5">
    <location>
        <begin position="29"/>
        <end position="70"/>
    </location>
</feature>
<sequence>MKNRAFGGTPASGEAIVDLPETGVKEGECGVCLEDFETGNKLRTMPCSHSFHEDCIFNWLRLSHVCPLCRFPLPTEQH</sequence>
<gene>
    <name evidence="6" type="primary">gb00564</name>
    <name evidence="6" type="ORF">PR202_gb00564</name>
</gene>
<evidence type="ECO:0000256" key="4">
    <source>
        <dbReference type="PROSITE-ProRule" id="PRU00175"/>
    </source>
</evidence>
<dbReference type="PANTHER" id="PTHR45931:SF23">
    <property type="entry name" value="OS12G0134500 PROTEIN"/>
    <property type="match status" value="1"/>
</dbReference>
<keyword evidence="2 4" id="KW-0863">Zinc-finger</keyword>
<dbReference type="InterPro" id="IPR001841">
    <property type="entry name" value="Znf_RING"/>
</dbReference>
<dbReference type="GO" id="GO:0008270">
    <property type="term" value="F:zinc ion binding"/>
    <property type="evidence" value="ECO:0007669"/>
    <property type="project" value="UniProtKB-KW"/>
</dbReference>
<dbReference type="GO" id="GO:0061630">
    <property type="term" value="F:ubiquitin protein ligase activity"/>
    <property type="evidence" value="ECO:0007669"/>
    <property type="project" value="TreeGrafter"/>
</dbReference>
<keyword evidence="7" id="KW-1185">Reference proteome</keyword>
<dbReference type="Pfam" id="PF13639">
    <property type="entry name" value="zf-RING_2"/>
    <property type="match status" value="1"/>
</dbReference>
<reference evidence="6" key="1">
    <citation type="journal article" date="2018" name="DNA Res.">
        <title>Multiple hybrid de novo genome assembly of finger millet, an orphan allotetraploid crop.</title>
        <authorList>
            <person name="Hatakeyama M."/>
            <person name="Aluri S."/>
            <person name="Balachadran M.T."/>
            <person name="Sivarajan S.R."/>
            <person name="Patrignani A."/>
            <person name="Gruter S."/>
            <person name="Poveda L."/>
            <person name="Shimizu-Inatsugi R."/>
            <person name="Baeten J."/>
            <person name="Francoijs K.J."/>
            <person name="Nataraja K.N."/>
            <person name="Reddy Y.A.N."/>
            <person name="Phadnis S."/>
            <person name="Ravikumar R.L."/>
            <person name="Schlapbach R."/>
            <person name="Sreeman S.M."/>
            <person name="Shimizu K.K."/>
        </authorList>
    </citation>
    <scope>NUCLEOTIDE SEQUENCE</scope>
</reference>
<dbReference type="Gene3D" id="3.30.40.10">
    <property type="entry name" value="Zinc/RING finger domain, C3HC4 (zinc finger)"/>
    <property type="match status" value="1"/>
</dbReference>
<dbReference type="Proteomes" id="UP001054889">
    <property type="component" value="Unassembled WGS sequence"/>
</dbReference>
<evidence type="ECO:0000259" key="5">
    <source>
        <dbReference type="PROSITE" id="PS50089"/>
    </source>
</evidence>
<keyword evidence="1" id="KW-0479">Metal-binding</keyword>
<dbReference type="GO" id="GO:0005634">
    <property type="term" value="C:nucleus"/>
    <property type="evidence" value="ECO:0007669"/>
    <property type="project" value="TreeGrafter"/>
</dbReference>
<dbReference type="EMBL" id="BQKI01000071">
    <property type="protein sequence ID" value="GJN13818.1"/>
    <property type="molecule type" value="Genomic_DNA"/>
</dbReference>
<evidence type="ECO:0000256" key="1">
    <source>
        <dbReference type="ARBA" id="ARBA00022723"/>
    </source>
</evidence>
<reference evidence="6" key="2">
    <citation type="submission" date="2021-12" db="EMBL/GenBank/DDBJ databases">
        <title>Resequencing data analysis of finger millet.</title>
        <authorList>
            <person name="Hatakeyama M."/>
            <person name="Aluri S."/>
            <person name="Balachadran M.T."/>
            <person name="Sivarajan S.R."/>
            <person name="Poveda L."/>
            <person name="Shimizu-Inatsugi R."/>
            <person name="Schlapbach R."/>
            <person name="Sreeman S.M."/>
            <person name="Shimizu K.K."/>
        </authorList>
    </citation>
    <scope>NUCLEOTIDE SEQUENCE</scope>
</reference>
<evidence type="ECO:0000313" key="6">
    <source>
        <dbReference type="EMBL" id="GJN13818.1"/>
    </source>
</evidence>